<dbReference type="RefSeq" id="WP_257716459.1">
    <property type="nucleotide sequence ID" value="NZ_JANJOU010000008.1"/>
</dbReference>
<dbReference type="InterPro" id="IPR000792">
    <property type="entry name" value="Tscrpt_reg_LuxR_C"/>
</dbReference>
<organism evidence="2 3">
    <name type="scientific">Roseomonas populi</name>
    <dbReference type="NCBI Taxonomy" id="3121582"/>
    <lineage>
        <taxon>Bacteria</taxon>
        <taxon>Pseudomonadati</taxon>
        <taxon>Pseudomonadota</taxon>
        <taxon>Alphaproteobacteria</taxon>
        <taxon>Acetobacterales</taxon>
        <taxon>Roseomonadaceae</taxon>
        <taxon>Roseomonas</taxon>
    </lineage>
</organism>
<feature type="domain" description="HTH luxR-type" evidence="1">
    <location>
        <begin position="327"/>
        <end position="384"/>
    </location>
</feature>
<dbReference type="InterPro" id="IPR016032">
    <property type="entry name" value="Sig_transdc_resp-reg_C-effctor"/>
</dbReference>
<dbReference type="Gene3D" id="1.10.10.10">
    <property type="entry name" value="Winged helix-like DNA-binding domain superfamily/Winged helix DNA-binding domain"/>
    <property type="match status" value="1"/>
</dbReference>
<dbReference type="EMBL" id="JANJOU010000008">
    <property type="protein sequence ID" value="MCR0982799.1"/>
    <property type="molecule type" value="Genomic_DNA"/>
</dbReference>
<dbReference type="Proteomes" id="UP001524642">
    <property type="component" value="Unassembled WGS sequence"/>
</dbReference>
<sequence length="398" mass="42688">MGEGPMEFGDAAAAALIRSIYDAAMAPGDGGSSWQQVLASVQEAGEGDASLLQVRGRTLDQTSVIAAGNIDPVSAKLYQDYYYSRDLWVTRYPKGRDMGGATLSQDFVHEDEMRNSEIYNDLLLPHLGGLFYNFGVADHVSPTEVVLLGVQRKHGRGAFDRRSAASLEAVWKHLLHAMRLRSGMGLLRADLDIALGALDALEAAVLVLKEGGVIALANLPARRLLDRQDGIRSAPGGRIALRQQAEQSRLDAMVGRALAAQLGTIAASPDGIMLVSRDGGRAPLSLLVAPFKPGRREAAERQPPMALVLVSDPDRRAVGLGELAAQLYGLTPAEGAMAEALAAGHSPEEIAERRAVRISTVRTQIQSILSKTGTTRQMELMRLLLTLPQGRRYSPDGD</sequence>
<reference evidence="2 3" key="1">
    <citation type="submission" date="2022-06" db="EMBL/GenBank/DDBJ databases">
        <title>Roseomonas CN29.</title>
        <authorList>
            <person name="Cheng Y."/>
            <person name="He X."/>
        </authorList>
    </citation>
    <scope>NUCLEOTIDE SEQUENCE [LARGE SCALE GENOMIC DNA]</scope>
    <source>
        <strain evidence="2 3">CN29</strain>
    </source>
</reference>
<evidence type="ECO:0000313" key="2">
    <source>
        <dbReference type="EMBL" id="MCR0982799.1"/>
    </source>
</evidence>
<dbReference type="InterPro" id="IPR036388">
    <property type="entry name" value="WH-like_DNA-bd_sf"/>
</dbReference>
<accession>A0ABT1X3W2</accession>
<protein>
    <submittedName>
        <fullName evidence="2">Helix-turn-helix transcriptional regulator</fullName>
    </submittedName>
</protein>
<name>A0ABT1X3W2_9PROT</name>
<gene>
    <name evidence="2" type="ORF">NRP21_12140</name>
</gene>
<comment type="caution">
    <text evidence="2">The sequence shown here is derived from an EMBL/GenBank/DDBJ whole genome shotgun (WGS) entry which is preliminary data.</text>
</comment>
<evidence type="ECO:0000259" key="1">
    <source>
        <dbReference type="SMART" id="SM00421"/>
    </source>
</evidence>
<proteinExistence type="predicted"/>
<keyword evidence="3" id="KW-1185">Reference proteome</keyword>
<dbReference type="SMART" id="SM00421">
    <property type="entry name" value="HTH_LUXR"/>
    <property type="match status" value="1"/>
</dbReference>
<evidence type="ECO:0000313" key="3">
    <source>
        <dbReference type="Proteomes" id="UP001524642"/>
    </source>
</evidence>
<dbReference type="SUPFAM" id="SSF46894">
    <property type="entry name" value="C-terminal effector domain of the bipartite response regulators"/>
    <property type="match status" value="1"/>
</dbReference>